<reference evidence="1" key="1">
    <citation type="journal article" date="2020" name="Stud. Mycol.">
        <title>101 Dothideomycetes genomes: a test case for predicting lifestyles and emergence of pathogens.</title>
        <authorList>
            <person name="Haridas S."/>
            <person name="Albert R."/>
            <person name="Binder M."/>
            <person name="Bloem J."/>
            <person name="Labutti K."/>
            <person name="Salamov A."/>
            <person name="Andreopoulos B."/>
            <person name="Baker S."/>
            <person name="Barry K."/>
            <person name="Bills G."/>
            <person name="Bluhm B."/>
            <person name="Cannon C."/>
            <person name="Castanera R."/>
            <person name="Culley D."/>
            <person name="Daum C."/>
            <person name="Ezra D."/>
            <person name="Gonzalez J."/>
            <person name="Henrissat B."/>
            <person name="Kuo A."/>
            <person name="Liang C."/>
            <person name="Lipzen A."/>
            <person name="Lutzoni F."/>
            <person name="Magnuson J."/>
            <person name="Mondo S."/>
            <person name="Nolan M."/>
            <person name="Ohm R."/>
            <person name="Pangilinan J."/>
            <person name="Park H.-J."/>
            <person name="Ramirez L."/>
            <person name="Alfaro M."/>
            <person name="Sun H."/>
            <person name="Tritt A."/>
            <person name="Yoshinaga Y."/>
            <person name="Zwiers L.-H."/>
            <person name="Turgeon B."/>
            <person name="Goodwin S."/>
            <person name="Spatafora J."/>
            <person name="Crous P."/>
            <person name="Grigoriev I."/>
        </authorList>
    </citation>
    <scope>NUCLEOTIDE SEQUENCE</scope>
    <source>
        <strain evidence="1">ATCC 200398</strain>
    </source>
</reference>
<keyword evidence="2" id="KW-1185">Reference proteome</keyword>
<protein>
    <submittedName>
        <fullName evidence="1">Uncharacterized protein</fullName>
    </submittedName>
</protein>
<evidence type="ECO:0000313" key="2">
    <source>
        <dbReference type="Proteomes" id="UP000799755"/>
    </source>
</evidence>
<organism evidence="1 2">
    <name type="scientific">Lindgomyces ingoldianus</name>
    <dbReference type="NCBI Taxonomy" id="673940"/>
    <lineage>
        <taxon>Eukaryota</taxon>
        <taxon>Fungi</taxon>
        <taxon>Dikarya</taxon>
        <taxon>Ascomycota</taxon>
        <taxon>Pezizomycotina</taxon>
        <taxon>Dothideomycetes</taxon>
        <taxon>Pleosporomycetidae</taxon>
        <taxon>Pleosporales</taxon>
        <taxon>Lindgomycetaceae</taxon>
        <taxon>Lindgomyces</taxon>
    </lineage>
</organism>
<gene>
    <name evidence="1" type="ORF">BDR25DRAFT_290528</name>
</gene>
<proteinExistence type="predicted"/>
<accession>A0ACB6QN50</accession>
<name>A0ACB6QN50_9PLEO</name>
<evidence type="ECO:0000313" key="1">
    <source>
        <dbReference type="EMBL" id="KAF2468399.1"/>
    </source>
</evidence>
<dbReference type="EMBL" id="MU003516">
    <property type="protein sequence ID" value="KAF2468399.1"/>
    <property type="molecule type" value="Genomic_DNA"/>
</dbReference>
<sequence>MGQGWMILALRLKEVLNVRGKLGEILFDGSARSLVMLLAQPVPPPGYIQSTAMHSNTENLECGYLSINTVREREHNSDKQFIGQKKGRMQDDRRLNNRDAFSGLPAELLDLVFNDLSIEDVLTLSLVSRYFWGVGEKHIQTYILSPLAPWAGEAIVCVGDDIEQGDYPPGMLTAKEENDLHEYLRNKNLPTNLSSFVDLCAWIRGDVSPSTALLGQLRESEQYHSMSDSDRSQLRNAVWPDLSQLYPYDQPWILRNLTIKAYVRSEAIALEPAHIHGPNIDFIGFGEVILSRTCWSTDSSISMAYEGNIHRGIWAGHCFDITTLGRHRQDAICDEWEDVSEEVAKEIAGIWESEYGSNWRDTISQRKHPRYYY</sequence>
<comment type="caution">
    <text evidence="1">The sequence shown here is derived from an EMBL/GenBank/DDBJ whole genome shotgun (WGS) entry which is preliminary data.</text>
</comment>
<dbReference type="Proteomes" id="UP000799755">
    <property type="component" value="Unassembled WGS sequence"/>
</dbReference>